<dbReference type="KEGG" id="dpx:DAPPUDRAFT_249797"/>
<reference evidence="1 2" key="1">
    <citation type="journal article" date="2011" name="Science">
        <title>The ecoresponsive genome of Daphnia pulex.</title>
        <authorList>
            <person name="Colbourne J.K."/>
            <person name="Pfrender M.E."/>
            <person name="Gilbert D."/>
            <person name="Thomas W.K."/>
            <person name="Tucker A."/>
            <person name="Oakley T.H."/>
            <person name="Tokishita S."/>
            <person name="Aerts A."/>
            <person name="Arnold G.J."/>
            <person name="Basu M.K."/>
            <person name="Bauer D.J."/>
            <person name="Caceres C.E."/>
            <person name="Carmel L."/>
            <person name="Casola C."/>
            <person name="Choi J.H."/>
            <person name="Detter J.C."/>
            <person name="Dong Q."/>
            <person name="Dusheyko S."/>
            <person name="Eads B.D."/>
            <person name="Frohlich T."/>
            <person name="Geiler-Samerotte K.A."/>
            <person name="Gerlach D."/>
            <person name="Hatcher P."/>
            <person name="Jogdeo S."/>
            <person name="Krijgsveld J."/>
            <person name="Kriventseva E.V."/>
            <person name="Kultz D."/>
            <person name="Laforsch C."/>
            <person name="Lindquist E."/>
            <person name="Lopez J."/>
            <person name="Manak J.R."/>
            <person name="Muller J."/>
            <person name="Pangilinan J."/>
            <person name="Patwardhan R.P."/>
            <person name="Pitluck S."/>
            <person name="Pritham E.J."/>
            <person name="Rechtsteiner A."/>
            <person name="Rho M."/>
            <person name="Rogozin I.B."/>
            <person name="Sakarya O."/>
            <person name="Salamov A."/>
            <person name="Schaack S."/>
            <person name="Shapiro H."/>
            <person name="Shiga Y."/>
            <person name="Skalitzky C."/>
            <person name="Smith Z."/>
            <person name="Souvorov A."/>
            <person name="Sung W."/>
            <person name="Tang Z."/>
            <person name="Tsuchiya D."/>
            <person name="Tu H."/>
            <person name="Vos H."/>
            <person name="Wang M."/>
            <person name="Wolf Y.I."/>
            <person name="Yamagata H."/>
            <person name="Yamada T."/>
            <person name="Ye Y."/>
            <person name="Shaw J.R."/>
            <person name="Andrews J."/>
            <person name="Crease T.J."/>
            <person name="Tang H."/>
            <person name="Lucas S.M."/>
            <person name="Robertson H.M."/>
            <person name="Bork P."/>
            <person name="Koonin E.V."/>
            <person name="Zdobnov E.M."/>
            <person name="Grigoriev I.V."/>
            <person name="Lynch M."/>
            <person name="Boore J.L."/>
        </authorList>
    </citation>
    <scope>NUCLEOTIDE SEQUENCE [LARGE SCALE GENOMIC DNA]</scope>
</reference>
<dbReference type="EMBL" id="GL732572">
    <property type="protein sequence ID" value="EFX75844.1"/>
    <property type="molecule type" value="Genomic_DNA"/>
</dbReference>
<dbReference type="AlphaFoldDB" id="E9GXB4"/>
<dbReference type="HOGENOM" id="CLU_2998549_0_0_1"/>
<name>E9GXB4_DAPPU</name>
<organism evidence="1 2">
    <name type="scientific">Daphnia pulex</name>
    <name type="common">Water flea</name>
    <dbReference type="NCBI Taxonomy" id="6669"/>
    <lineage>
        <taxon>Eukaryota</taxon>
        <taxon>Metazoa</taxon>
        <taxon>Ecdysozoa</taxon>
        <taxon>Arthropoda</taxon>
        <taxon>Crustacea</taxon>
        <taxon>Branchiopoda</taxon>
        <taxon>Diplostraca</taxon>
        <taxon>Cladocera</taxon>
        <taxon>Anomopoda</taxon>
        <taxon>Daphniidae</taxon>
        <taxon>Daphnia</taxon>
    </lineage>
</organism>
<evidence type="ECO:0000313" key="2">
    <source>
        <dbReference type="Proteomes" id="UP000000305"/>
    </source>
</evidence>
<proteinExistence type="predicted"/>
<sequence length="57" mass="6370">MLPQKPVSKNICLTSMEQVINRDLMATHSLSGKKSPALISLKKRFSAENGVRKDKDE</sequence>
<gene>
    <name evidence="1" type="ORF">DAPPUDRAFT_249797</name>
</gene>
<keyword evidence="2" id="KW-1185">Reference proteome</keyword>
<protein>
    <submittedName>
        <fullName evidence="1">Uncharacterized protein</fullName>
    </submittedName>
</protein>
<evidence type="ECO:0000313" key="1">
    <source>
        <dbReference type="EMBL" id="EFX75844.1"/>
    </source>
</evidence>
<dbReference type="Proteomes" id="UP000000305">
    <property type="component" value="Unassembled WGS sequence"/>
</dbReference>
<dbReference type="InParanoid" id="E9GXB4"/>
<accession>E9GXB4</accession>